<dbReference type="SUPFAM" id="SSF46689">
    <property type="entry name" value="Homeodomain-like"/>
    <property type="match status" value="1"/>
</dbReference>
<evidence type="ECO:0000259" key="3">
    <source>
        <dbReference type="PROSITE" id="PS51293"/>
    </source>
</evidence>
<dbReference type="GO" id="GO:0003677">
    <property type="term" value="F:DNA binding"/>
    <property type="evidence" value="ECO:0007669"/>
    <property type="project" value="UniProtKB-KW"/>
</dbReference>
<dbReference type="CDD" id="cd00167">
    <property type="entry name" value="SANT"/>
    <property type="match status" value="1"/>
</dbReference>
<dbReference type="EMBL" id="HBFP01003970">
    <property type="protein sequence ID" value="CAD8818411.1"/>
    <property type="molecule type" value="Transcribed_RNA"/>
</dbReference>
<dbReference type="Gene3D" id="1.10.10.60">
    <property type="entry name" value="Homeodomain-like"/>
    <property type="match status" value="1"/>
</dbReference>
<dbReference type="GO" id="GO:0005634">
    <property type="term" value="C:nucleus"/>
    <property type="evidence" value="ECO:0007669"/>
    <property type="project" value="TreeGrafter"/>
</dbReference>
<reference evidence="4" key="1">
    <citation type="submission" date="2021-01" db="EMBL/GenBank/DDBJ databases">
        <authorList>
            <person name="Corre E."/>
            <person name="Pelletier E."/>
            <person name="Niang G."/>
            <person name="Scheremetjew M."/>
            <person name="Finn R."/>
            <person name="Kale V."/>
            <person name="Holt S."/>
            <person name="Cochrane G."/>
            <person name="Meng A."/>
            <person name="Brown T."/>
            <person name="Cohen L."/>
        </authorList>
    </citation>
    <scope>NUCLEOTIDE SEQUENCE</scope>
    <source>
        <strain evidence="4">CCMP3278</strain>
    </source>
</reference>
<dbReference type="InterPro" id="IPR017884">
    <property type="entry name" value="SANT_dom"/>
</dbReference>
<dbReference type="InterPro" id="IPR009057">
    <property type="entry name" value="Homeodomain-like_sf"/>
</dbReference>
<name>A0A7S0ZDG9_9RHOD</name>
<dbReference type="InterPro" id="IPR001005">
    <property type="entry name" value="SANT/Myb"/>
</dbReference>
<keyword evidence="2" id="KW-0539">Nucleus</keyword>
<dbReference type="GO" id="GO:0007389">
    <property type="term" value="P:pattern specification process"/>
    <property type="evidence" value="ECO:0007669"/>
    <property type="project" value="TreeGrafter"/>
</dbReference>
<proteinExistence type="predicted"/>
<dbReference type="PANTHER" id="PTHR21677:SF1">
    <property type="entry name" value="PROTEIN CRAMPED-LIKE"/>
    <property type="match status" value="1"/>
</dbReference>
<evidence type="ECO:0000256" key="2">
    <source>
        <dbReference type="ARBA" id="ARBA00023242"/>
    </source>
</evidence>
<dbReference type="PANTHER" id="PTHR21677">
    <property type="entry name" value="CRAMPED PROTEIN"/>
    <property type="match status" value="1"/>
</dbReference>
<accession>A0A7S0ZDG9</accession>
<sequence length="330" mass="36026">MFVDGLRQYDRNFNAICSHIGSRSADQVKGRYRRTLKKLKGRNVVLNGSDEELEAVCNYELKEARKRAGPMKLGSVRLKCDPIAASEGRYKVQIIPCDDIDSQLLVEHGFNPKILIILRGSRSIRGVVNHLNTRWQSALESSGKSVELVTSTLDNKVVEVSGTVEALFIAIGCPSTFRLMYKLEPLEKSSNAIQMKSNHYAQCSDTLKQTSDQNHIPFEHHSTSAPSATKAVLPSDAAVSLPGDSVFGLFGQNTMNQAHGTGATVDTISEPVAASQYIPLTWNENAVDTEFSNDHNTPSISPPSLCPEENSLLVGTGFSTLFGQMPASNQ</sequence>
<dbReference type="InterPro" id="IPR055315">
    <property type="entry name" value="Cramped-like"/>
</dbReference>
<organism evidence="4">
    <name type="scientific">Timspurckia oligopyrenoides</name>
    <dbReference type="NCBI Taxonomy" id="708627"/>
    <lineage>
        <taxon>Eukaryota</taxon>
        <taxon>Rhodophyta</taxon>
        <taxon>Bangiophyceae</taxon>
        <taxon>Porphyridiales</taxon>
        <taxon>Porphyridiaceae</taxon>
        <taxon>Timspurckia</taxon>
    </lineage>
</organism>
<dbReference type="PROSITE" id="PS51293">
    <property type="entry name" value="SANT"/>
    <property type="match status" value="1"/>
</dbReference>
<keyword evidence="1" id="KW-0238">DNA-binding</keyword>
<gene>
    <name evidence="4" type="ORF">TOLI1172_LOCUS2800</name>
</gene>
<evidence type="ECO:0000256" key="1">
    <source>
        <dbReference type="ARBA" id="ARBA00023125"/>
    </source>
</evidence>
<dbReference type="GO" id="GO:0003682">
    <property type="term" value="F:chromatin binding"/>
    <property type="evidence" value="ECO:0007669"/>
    <property type="project" value="InterPro"/>
</dbReference>
<protein>
    <recommendedName>
        <fullName evidence="3">SANT domain-containing protein</fullName>
    </recommendedName>
</protein>
<evidence type="ECO:0000313" key="4">
    <source>
        <dbReference type="EMBL" id="CAD8818411.1"/>
    </source>
</evidence>
<feature type="domain" description="SANT" evidence="3">
    <location>
        <begin position="1"/>
        <end position="40"/>
    </location>
</feature>
<dbReference type="AlphaFoldDB" id="A0A7S0ZDG9"/>